<dbReference type="OrthoDB" id="9771966at2"/>
<organism evidence="1 2">
    <name type="scientific">Cecembia calidifontis</name>
    <dbReference type="NCBI Taxonomy" id="1187080"/>
    <lineage>
        <taxon>Bacteria</taxon>
        <taxon>Pseudomonadati</taxon>
        <taxon>Bacteroidota</taxon>
        <taxon>Cytophagia</taxon>
        <taxon>Cytophagales</taxon>
        <taxon>Cyclobacteriaceae</taxon>
        <taxon>Cecembia</taxon>
    </lineage>
</organism>
<dbReference type="InterPro" id="IPR002591">
    <property type="entry name" value="Phosphodiest/P_Trfase"/>
</dbReference>
<gene>
    <name evidence="1" type="ORF">BC751_1969</name>
</gene>
<reference evidence="1 2" key="1">
    <citation type="submission" date="2019-02" db="EMBL/GenBank/DDBJ databases">
        <title>Genomic Encyclopedia of Archaeal and Bacterial Type Strains, Phase II (KMG-II): from individual species to whole genera.</title>
        <authorList>
            <person name="Goeker M."/>
        </authorList>
    </citation>
    <scope>NUCLEOTIDE SEQUENCE [LARGE SCALE GENOMIC DNA]</scope>
    <source>
        <strain evidence="1 2">DSM 21411</strain>
    </source>
</reference>
<dbReference type="Proteomes" id="UP000292209">
    <property type="component" value="Unassembled WGS sequence"/>
</dbReference>
<name>A0A4Q7P9Y6_9BACT</name>
<dbReference type="Gene3D" id="3.40.720.10">
    <property type="entry name" value="Alkaline Phosphatase, subunit A"/>
    <property type="match status" value="1"/>
</dbReference>
<evidence type="ECO:0000313" key="2">
    <source>
        <dbReference type="Proteomes" id="UP000292209"/>
    </source>
</evidence>
<dbReference type="InterPro" id="IPR017850">
    <property type="entry name" value="Alkaline_phosphatase_core_sf"/>
</dbReference>
<keyword evidence="2" id="KW-1185">Reference proteome</keyword>
<dbReference type="PANTHER" id="PTHR10151">
    <property type="entry name" value="ECTONUCLEOTIDE PYROPHOSPHATASE/PHOSPHODIESTERASE"/>
    <property type="match status" value="1"/>
</dbReference>
<evidence type="ECO:0000313" key="1">
    <source>
        <dbReference type="EMBL" id="RZS96398.1"/>
    </source>
</evidence>
<dbReference type="AlphaFoldDB" id="A0A4Q7P9Y6"/>
<dbReference type="GO" id="GO:0016787">
    <property type="term" value="F:hydrolase activity"/>
    <property type="evidence" value="ECO:0007669"/>
    <property type="project" value="UniProtKB-ARBA"/>
</dbReference>
<dbReference type="PANTHER" id="PTHR10151:SF120">
    <property type="entry name" value="BIS(5'-ADENOSYL)-TRIPHOSPHATASE"/>
    <property type="match status" value="1"/>
</dbReference>
<dbReference type="Pfam" id="PF01663">
    <property type="entry name" value="Phosphodiest"/>
    <property type="match status" value="1"/>
</dbReference>
<accession>A0A4Q7P9Y6</accession>
<dbReference type="RefSeq" id="WP_130275342.1">
    <property type="nucleotide sequence ID" value="NZ_SGXG01000001.1"/>
</dbReference>
<sequence length="457" mass="52706">MKKTAVINIVALSSRLIGEHTPFLKKWIEKRQKRFIQPVLPAVTCSSQSVYLTGKWPEENGIVGNGWYFRDECEIKFWRQSNRLVQAPKIWDKLKIQDPNFTCANMFWWYNMYSTVDYAVTPRPLYPADGRKLPDIHSQPMDLRDRLQQELGQFPLFSFWGPNANIESTQWIAEASKKVDQWFNPTLNLIYLPHLDYGLQRYGLDFKKIKKDLREIDRVAADLITYFEKQGTEVLLLSEYGITTVNNPIHINRILRKEGCIVVKNELGRETLDAGTCKAFAVADHQLAHIYVKDEADIPAIKSMLERVPGIEKVLDKEGKQKYHLDHPRAGELIAVADKDSWFTYYFWLDDNKAPDYARTVDIHRKPGYDPVETLADPEIKFLKGKIGMKLLKKKLGFRYLMDVISLDATLVKGSHGRIPEDPMDWPIFVGSDASEQNSGEIAPTEVFDQIYKTVMG</sequence>
<protein>
    <submittedName>
        <fullName evidence="1">Putative AlkP superfamily pyrophosphatase or phosphodiesterase</fullName>
    </submittedName>
</protein>
<proteinExistence type="predicted"/>
<comment type="caution">
    <text evidence="1">The sequence shown here is derived from an EMBL/GenBank/DDBJ whole genome shotgun (WGS) entry which is preliminary data.</text>
</comment>
<dbReference type="InterPro" id="IPR023116">
    <property type="entry name" value="Phosphonoacetate_hydro_insert"/>
</dbReference>
<dbReference type="SUPFAM" id="SSF53649">
    <property type="entry name" value="Alkaline phosphatase-like"/>
    <property type="match status" value="1"/>
</dbReference>
<dbReference type="EMBL" id="SGXG01000001">
    <property type="protein sequence ID" value="RZS96398.1"/>
    <property type="molecule type" value="Genomic_DNA"/>
</dbReference>
<dbReference type="Gene3D" id="3.30.1360.110">
    <property type="entry name" value="Domain 2, Phosphonoacetate Hydrolase"/>
    <property type="match status" value="1"/>
</dbReference>